<reference evidence="1 2" key="1">
    <citation type="submission" date="2014-07" db="EMBL/GenBank/DDBJ databases">
        <title>Genome of Chryseobacterium soli DSM 19298.</title>
        <authorList>
            <person name="Stropko S.J."/>
            <person name="Pipes S.E."/>
            <person name="Newman J."/>
        </authorList>
    </citation>
    <scope>NUCLEOTIDE SEQUENCE [LARGE SCALE GENOMIC DNA]</scope>
    <source>
        <strain evidence="1 2">DSM 19298</strain>
    </source>
</reference>
<evidence type="ECO:0000313" key="1">
    <source>
        <dbReference type="EMBL" id="KFF13042.1"/>
    </source>
</evidence>
<sequence>MSQKKQIIALKPKTIEKTLKKVAEKKVVPLYLPCFSKYKCSRQKSLRISFENQLKESNQSLSF</sequence>
<protein>
    <submittedName>
        <fullName evidence="1">Uncharacterized protein</fullName>
    </submittedName>
</protein>
<evidence type="ECO:0000313" key="2">
    <source>
        <dbReference type="Proteomes" id="UP000028705"/>
    </source>
</evidence>
<proteinExistence type="predicted"/>
<dbReference type="Proteomes" id="UP000028705">
    <property type="component" value="Unassembled WGS sequence"/>
</dbReference>
<name>A0A086A8M8_9FLAO</name>
<dbReference type="EMBL" id="JPRH01000003">
    <property type="protein sequence ID" value="KFF13042.1"/>
    <property type="molecule type" value="Genomic_DNA"/>
</dbReference>
<keyword evidence="2" id="KW-1185">Reference proteome</keyword>
<accession>A0A086A8M8</accession>
<dbReference type="STRING" id="445961.IW15_09740"/>
<organism evidence="1 2">
    <name type="scientific">Chryseobacterium soli</name>
    <dbReference type="NCBI Taxonomy" id="445961"/>
    <lineage>
        <taxon>Bacteria</taxon>
        <taxon>Pseudomonadati</taxon>
        <taxon>Bacteroidota</taxon>
        <taxon>Flavobacteriia</taxon>
        <taxon>Flavobacteriales</taxon>
        <taxon>Weeksellaceae</taxon>
        <taxon>Chryseobacterium group</taxon>
        <taxon>Chryseobacterium</taxon>
    </lineage>
</organism>
<gene>
    <name evidence="1" type="ORF">IW15_09740</name>
</gene>
<dbReference type="AlphaFoldDB" id="A0A086A8M8"/>
<comment type="caution">
    <text evidence="1">The sequence shown here is derived from an EMBL/GenBank/DDBJ whole genome shotgun (WGS) entry which is preliminary data.</text>
</comment>